<gene>
    <name evidence="2" type="ORF">NC998_17900</name>
</gene>
<reference evidence="2 3" key="1">
    <citation type="submission" date="2022-04" db="EMBL/GenBank/DDBJ databases">
        <title>Positive selection, recombination, and allopatry shape intraspecific diversity of widespread and dominant cyanobacteria.</title>
        <authorList>
            <person name="Wei J."/>
            <person name="Shu W."/>
            <person name="Hu C."/>
        </authorList>
    </citation>
    <scope>NUCLEOTIDE SEQUENCE [LARGE SCALE GENOMIC DNA]</scope>
    <source>
        <strain evidence="2 3">GB2-A4</strain>
    </source>
</reference>
<evidence type="ECO:0000313" key="3">
    <source>
        <dbReference type="Proteomes" id="UP001464891"/>
    </source>
</evidence>
<name>A0ABV0JBG3_9CYAN</name>
<protein>
    <submittedName>
        <fullName evidence="2">Uncharacterized protein</fullName>
    </submittedName>
</protein>
<dbReference type="Proteomes" id="UP001464891">
    <property type="component" value="Unassembled WGS sequence"/>
</dbReference>
<keyword evidence="1" id="KW-0732">Signal</keyword>
<sequence length="124" mass="13412">MRSTMLAFFGAGLGVLVGAVAGQAQTANSPEVLPGSVTLSSQSLQGVQTRSLNDFKAPKSRVNLELRGNSNSVRPSAPGFKVQDRTVVIVERSRPSEKNSTVFLDDVGSDREQRFKVQYQLTDQ</sequence>
<proteinExistence type="predicted"/>
<keyword evidence="3" id="KW-1185">Reference proteome</keyword>
<feature type="chain" id="PRO_5045806725" evidence="1">
    <location>
        <begin position="27"/>
        <end position="124"/>
    </location>
</feature>
<comment type="caution">
    <text evidence="2">The sequence shown here is derived from an EMBL/GenBank/DDBJ whole genome shotgun (WGS) entry which is preliminary data.</text>
</comment>
<organism evidence="2 3">
    <name type="scientific">Trichocoleus desertorum GB2-A4</name>
    <dbReference type="NCBI Taxonomy" id="2933944"/>
    <lineage>
        <taxon>Bacteria</taxon>
        <taxon>Bacillati</taxon>
        <taxon>Cyanobacteriota</taxon>
        <taxon>Cyanophyceae</taxon>
        <taxon>Leptolyngbyales</taxon>
        <taxon>Trichocoleusaceae</taxon>
        <taxon>Trichocoleus</taxon>
    </lineage>
</organism>
<dbReference type="EMBL" id="JAMPKM010000011">
    <property type="protein sequence ID" value="MEP0818974.1"/>
    <property type="molecule type" value="Genomic_DNA"/>
</dbReference>
<dbReference type="RefSeq" id="WP_190437662.1">
    <property type="nucleotide sequence ID" value="NZ_JAMPKM010000011.1"/>
</dbReference>
<evidence type="ECO:0000256" key="1">
    <source>
        <dbReference type="SAM" id="SignalP"/>
    </source>
</evidence>
<evidence type="ECO:0000313" key="2">
    <source>
        <dbReference type="EMBL" id="MEP0818974.1"/>
    </source>
</evidence>
<accession>A0ABV0JBG3</accession>
<feature type="signal peptide" evidence="1">
    <location>
        <begin position="1"/>
        <end position="26"/>
    </location>
</feature>